<name>A0A4P6F1F3_9BACL</name>
<dbReference type="KEGG" id="pprt:ET464_11140"/>
<dbReference type="SUPFAM" id="SSF48239">
    <property type="entry name" value="Terpenoid cyclases/Protein prenyltransferases"/>
    <property type="match status" value="1"/>
</dbReference>
<dbReference type="AlphaFoldDB" id="A0A4P6F1F3"/>
<dbReference type="CDD" id="cd00688">
    <property type="entry name" value="ISOPREN_C2_like"/>
    <property type="match status" value="1"/>
</dbReference>
<feature type="domain" description="SLH" evidence="2">
    <location>
        <begin position="177"/>
        <end position="239"/>
    </location>
</feature>
<dbReference type="InterPro" id="IPR001119">
    <property type="entry name" value="SLH_dom"/>
</dbReference>
<sequence length="622" mass="65908">MDCFPKSAGWPGIHYDYSWSEQYNSVYVESIDGDGEFDHGTGSGWMYNVNGDYPGFGASLYELEDGDTVQWRYTTNLGTDLGADNSQWGTEDPDGGGTGADQGTGGQDGTKPPVKLEQLYKDGGSISDWAYSAIGKAAQLGFVQGSNGEFRPKASVTRAEFTKLLVEASGLKQTTAGDSAFKDVAANSWYAPYVNAAYVNGIVEGDGGYFRPYALMTREQMAATIVRALGLTLAEAATGLSDLNLVSEWARKDVQTAAAAGIMSGYGDRFAPKDPVTREMAAVVAMRSYEYLLTHQNAADPAKPQVEAQIAQTAAFLQHSVTNPVVASVGGEWTVLGLSRSGIPVPAGYYAKYEANLVNTVKEKGGKLHNVKYTEYDRVILALTALGGNIHNVAGYDLSAPLADFETVIKQGINGPIFALLALDSGHYDIPVVNGVKTQTTRELLMDFMLNREIAGGGWSLDGAATVPDPDVTAMAVQSLTPYYNSDVKVKQAVDLAIAWLSAAQDENGEFASGGSINSESTAQVVVALAGLGIDPGKDARFIKNGHSAISVLLSYAAGSGGFYHIKPGQSGNGGAEPGMVDLMATDQAMYALVAYDRYLNGLNRLYDMTDVVVQTAAPKAA</sequence>
<dbReference type="Gene3D" id="2.170.130.30">
    <property type="match status" value="1"/>
</dbReference>
<dbReference type="PROSITE" id="PS51272">
    <property type="entry name" value="SLH"/>
    <property type="match status" value="3"/>
</dbReference>
<evidence type="ECO:0000256" key="1">
    <source>
        <dbReference type="SAM" id="MobiDB-lite"/>
    </source>
</evidence>
<feature type="compositionally biased region" description="Gly residues" evidence="1">
    <location>
        <begin position="95"/>
        <end position="108"/>
    </location>
</feature>
<evidence type="ECO:0000313" key="4">
    <source>
        <dbReference type="Proteomes" id="UP000293568"/>
    </source>
</evidence>
<proteinExistence type="predicted"/>
<dbReference type="Pfam" id="PF14478">
    <property type="entry name" value="DUF4430"/>
    <property type="match status" value="1"/>
</dbReference>
<keyword evidence="4" id="KW-1185">Reference proteome</keyword>
<accession>A0A4P6F1F3</accession>
<feature type="domain" description="SLH" evidence="2">
    <location>
        <begin position="117"/>
        <end position="176"/>
    </location>
</feature>
<gene>
    <name evidence="3" type="ORF">ET464_11140</name>
</gene>
<dbReference type="EMBL" id="CP035492">
    <property type="protein sequence ID" value="QAY66867.1"/>
    <property type="molecule type" value="Genomic_DNA"/>
</dbReference>
<reference evidence="3 4" key="1">
    <citation type="submission" date="2019-01" db="EMBL/GenBank/DDBJ databases">
        <title>Genome sequencing of strain FW100M-2.</title>
        <authorList>
            <person name="Heo J."/>
            <person name="Kim S.-J."/>
            <person name="Kim J.-S."/>
            <person name="Hong S.-B."/>
            <person name="Kwon S.-W."/>
        </authorList>
    </citation>
    <scope>NUCLEOTIDE SEQUENCE [LARGE SCALE GENOMIC DNA]</scope>
    <source>
        <strain evidence="3 4">FW100M-2</strain>
    </source>
</reference>
<evidence type="ECO:0000259" key="2">
    <source>
        <dbReference type="PROSITE" id="PS51272"/>
    </source>
</evidence>
<dbReference type="Proteomes" id="UP000293568">
    <property type="component" value="Chromosome"/>
</dbReference>
<dbReference type="InterPro" id="IPR027954">
    <property type="entry name" value="Transcobalamin-like_C"/>
</dbReference>
<feature type="region of interest" description="Disordered" evidence="1">
    <location>
        <begin position="82"/>
        <end position="114"/>
    </location>
</feature>
<protein>
    <submittedName>
        <fullName evidence="3">DUF4430 domain-containing protein</fullName>
    </submittedName>
</protein>
<dbReference type="Gene3D" id="1.50.10.20">
    <property type="match status" value="1"/>
</dbReference>
<dbReference type="InterPro" id="IPR008930">
    <property type="entry name" value="Terpenoid_cyclase/PrenylTrfase"/>
</dbReference>
<feature type="domain" description="SLH" evidence="2">
    <location>
        <begin position="240"/>
        <end position="299"/>
    </location>
</feature>
<dbReference type="OrthoDB" id="411361at2"/>
<evidence type="ECO:0000313" key="3">
    <source>
        <dbReference type="EMBL" id="QAY66867.1"/>
    </source>
</evidence>
<dbReference type="Pfam" id="PF00395">
    <property type="entry name" value="SLH"/>
    <property type="match status" value="3"/>
</dbReference>
<organism evidence="3 4">
    <name type="scientific">Paenibacillus protaetiae</name>
    <dbReference type="NCBI Taxonomy" id="2509456"/>
    <lineage>
        <taxon>Bacteria</taxon>
        <taxon>Bacillati</taxon>
        <taxon>Bacillota</taxon>
        <taxon>Bacilli</taxon>
        <taxon>Bacillales</taxon>
        <taxon>Paenibacillaceae</taxon>
        <taxon>Paenibacillus</taxon>
    </lineage>
</organism>